<dbReference type="EMBL" id="LKAM01000007">
    <property type="protein sequence ID" value="KUM47735.1"/>
    <property type="molecule type" value="Genomic_DNA"/>
</dbReference>
<name>A0A117NH24_PICGL</name>
<gene>
    <name evidence="1" type="ORF">ABT39_MTgene5922</name>
</gene>
<geneLocation type="mitochondrion" evidence="1"/>
<dbReference type="AlphaFoldDB" id="A0A117NH24"/>
<organism evidence="1">
    <name type="scientific">Picea glauca</name>
    <name type="common">White spruce</name>
    <name type="synonym">Pinus glauca</name>
    <dbReference type="NCBI Taxonomy" id="3330"/>
    <lineage>
        <taxon>Eukaryota</taxon>
        <taxon>Viridiplantae</taxon>
        <taxon>Streptophyta</taxon>
        <taxon>Embryophyta</taxon>
        <taxon>Tracheophyta</taxon>
        <taxon>Spermatophyta</taxon>
        <taxon>Pinopsida</taxon>
        <taxon>Pinidae</taxon>
        <taxon>Conifers I</taxon>
        <taxon>Pinales</taxon>
        <taxon>Pinaceae</taxon>
        <taxon>Picea</taxon>
    </lineage>
</organism>
<keyword evidence="1" id="KW-0496">Mitochondrion</keyword>
<protein>
    <submittedName>
        <fullName evidence="1">Uncharacterized protein</fullName>
    </submittedName>
</protein>
<comment type="caution">
    <text evidence="1">The sequence shown here is derived from an EMBL/GenBank/DDBJ whole genome shotgun (WGS) entry which is preliminary data.</text>
</comment>
<evidence type="ECO:0000313" key="1">
    <source>
        <dbReference type="EMBL" id="KUM47735.1"/>
    </source>
</evidence>
<proteinExistence type="predicted"/>
<reference evidence="1" key="1">
    <citation type="journal article" date="2015" name="Genome Biol. Evol.">
        <title>Organellar Genomes of White Spruce (Picea glauca): Assembly and Annotation.</title>
        <authorList>
            <person name="Jackman S.D."/>
            <person name="Warren R.L."/>
            <person name="Gibb E.A."/>
            <person name="Vandervalk B.P."/>
            <person name="Mohamadi H."/>
            <person name="Chu J."/>
            <person name="Raymond A."/>
            <person name="Pleasance S."/>
            <person name="Coope R."/>
            <person name="Wildung M.R."/>
            <person name="Ritland C.E."/>
            <person name="Bousquet J."/>
            <person name="Jones S.J."/>
            <person name="Bohlmann J."/>
            <person name="Birol I."/>
        </authorList>
    </citation>
    <scope>NUCLEOTIDE SEQUENCE [LARGE SCALE GENOMIC DNA]</scope>
    <source>
        <tissue evidence="1">Flushing bud</tissue>
    </source>
</reference>
<sequence>MNSFVKAPILMVGSGILHVGLADPAGLLTPARLLRSLPVSMVQPQYPVSRCSRTPSLSYRDLSAPLILNVPPLIRSAYRSKVS</sequence>
<accession>A0A117NH24</accession>